<evidence type="ECO:0000313" key="1">
    <source>
        <dbReference type="EMBL" id="SDK98380.1"/>
    </source>
</evidence>
<protein>
    <submittedName>
        <fullName evidence="1">Uncharacterized protein</fullName>
    </submittedName>
</protein>
<dbReference type="EMBL" id="FNDX01000064">
    <property type="protein sequence ID" value="SDK98380.1"/>
    <property type="molecule type" value="Genomic_DNA"/>
</dbReference>
<accession>A0A1G9GCK6</accession>
<reference evidence="2" key="1">
    <citation type="submission" date="2016-10" db="EMBL/GenBank/DDBJ databases">
        <authorList>
            <person name="Varghese N."/>
            <person name="Submissions S."/>
        </authorList>
    </citation>
    <scope>NUCLEOTIDE SEQUENCE [LARGE SCALE GENOMIC DNA]</scope>
    <source>
        <strain evidence="2">CGMCC 1.11012</strain>
    </source>
</reference>
<dbReference type="AlphaFoldDB" id="A0A1G9GCK6"/>
<evidence type="ECO:0000313" key="2">
    <source>
        <dbReference type="Proteomes" id="UP000199050"/>
    </source>
</evidence>
<proteinExistence type="predicted"/>
<sequence>MLDPGNLQINYHLSTLWNDYNAGHQYIYAGKGELYLTDNWFSNTVTKYILK</sequence>
<name>A0A1G9GCK6_9BACL</name>
<gene>
    <name evidence="1" type="ORF">SAMN05216192_1646</name>
</gene>
<dbReference type="RefSeq" id="WP_167360803.1">
    <property type="nucleotide sequence ID" value="NZ_CBCSKY010000067.1"/>
</dbReference>
<keyword evidence="2" id="KW-1185">Reference proteome</keyword>
<organism evidence="1 2">
    <name type="scientific">Paenibacillus typhae</name>
    <dbReference type="NCBI Taxonomy" id="1174501"/>
    <lineage>
        <taxon>Bacteria</taxon>
        <taxon>Bacillati</taxon>
        <taxon>Bacillota</taxon>
        <taxon>Bacilli</taxon>
        <taxon>Bacillales</taxon>
        <taxon>Paenibacillaceae</taxon>
        <taxon>Paenibacillus</taxon>
    </lineage>
</organism>
<dbReference type="STRING" id="1174501.SAMN05216192_1646"/>
<dbReference type="Proteomes" id="UP000199050">
    <property type="component" value="Unassembled WGS sequence"/>
</dbReference>